<dbReference type="Proteomes" id="UP001317822">
    <property type="component" value="Chromosome"/>
</dbReference>
<evidence type="ECO:0000313" key="2">
    <source>
        <dbReference type="Proteomes" id="UP001317822"/>
    </source>
</evidence>
<dbReference type="SUPFAM" id="SSF52540">
    <property type="entry name" value="P-loop containing nucleoside triphosphate hydrolases"/>
    <property type="match status" value="1"/>
</dbReference>
<dbReference type="Gene3D" id="3.40.50.300">
    <property type="entry name" value="P-loop containing nucleotide triphosphate hydrolases"/>
    <property type="match status" value="1"/>
</dbReference>
<sequence length="307" mass="33831">MQLTAPARAMLLGSVSERSAFVSTQAYIPTTEGVAALQWLSYLRRHAYGVDRPRNQHVVAPPGTGKSRLLSHYASQFEPVRDQFGVLKREVALAEAPEDGDLRHMRSRIATACMPGLNENGSYSTEDVIELLLAASVRQLLLDEMGNILNGSRLSQQKILALIKGVTNRGITVGIATTDRLRLVLAADEQLKDRFHMTTLRHWQESEGLRSFLDAVELQLPLPNPSKLSSPAIVRCFLRRERNSTSGILDPIRDACRIAFQEDLPNLTLDLIEDAIESPFPPGGGLVEGRSRHVDAIKAARRSPSPA</sequence>
<dbReference type="Pfam" id="PF05621">
    <property type="entry name" value="TniB"/>
    <property type="match status" value="1"/>
</dbReference>
<protein>
    <submittedName>
        <fullName evidence="1">TniB family NTP-binding protein</fullName>
    </submittedName>
</protein>
<organism evidence="1 2">
    <name type="scientific">Lysobacter auxotrophicus</name>
    <dbReference type="NCBI Taxonomy" id="2992573"/>
    <lineage>
        <taxon>Bacteria</taxon>
        <taxon>Pseudomonadati</taxon>
        <taxon>Pseudomonadota</taxon>
        <taxon>Gammaproteobacteria</taxon>
        <taxon>Lysobacterales</taxon>
        <taxon>Lysobacteraceae</taxon>
        <taxon>Lysobacter</taxon>
    </lineage>
</organism>
<keyword evidence="2" id="KW-1185">Reference proteome</keyword>
<dbReference type="EMBL" id="AP027041">
    <property type="protein sequence ID" value="BDU16628.1"/>
    <property type="molecule type" value="Genomic_DNA"/>
</dbReference>
<proteinExistence type="predicted"/>
<dbReference type="RefSeq" id="WP_281778624.1">
    <property type="nucleotide sequence ID" value="NZ_AP027041.1"/>
</dbReference>
<gene>
    <name evidence="1" type="ORF">LA521A_18290</name>
</gene>
<reference evidence="1 2" key="1">
    <citation type="journal article" date="2023" name="Int. J. Syst. Evol. Microbiol.">
        <title>Physiological and genomic analyses of cobalamin (vitamin B12)-auxotrophy of Lysobacter auxotrophicus sp. nov., a methionine-auxotrophic chitinolytic bacterium isolated from chitin-treated soil.</title>
        <authorList>
            <person name="Saito A."/>
            <person name="Dohra H."/>
            <person name="Hamada M."/>
            <person name="Moriuchi R."/>
            <person name="Kotsuchibashi Y."/>
            <person name="Mori K."/>
        </authorList>
    </citation>
    <scope>NUCLEOTIDE SEQUENCE [LARGE SCALE GENOMIC DNA]</scope>
    <source>
        <strain evidence="1 2">5-21a</strain>
    </source>
</reference>
<dbReference type="InterPro" id="IPR027417">
    <property type="entry name" value="P-loop_NTPase"/>
</dbReference>
<dbReference type="InterPro" id="IPR008868">
    <property type="entry name" value="TniB"/>
</dbReference>
<accession>A0ABM8DDM4</accession>
<name>A0ABM8DDM4_9GAMM</name>
<evidence type="ECO:0000313" key="1">
    <source>
        <dbReference type="EMBL" id="BDU16628.1"/>
    </source>
</evidence>